<evidence type="ECO:0000313" key="1">
    <source>
        <dbReference type="EMBL" id="NHE59850.1"/>
    </source>
</evidence>
<dbReference type="Gene3D" id="2.60.40.10">
    <property type="entry name" value="Immunoglobulins"/>
    <property type="match status" value="1"/>
</dbReference>
<dbReference type="EMBL" id="JAANYN010000018">
    <property type="protein sequence ID" value="NHE59850.1"/>
    <property type="molecule type" value="Genomic_DNA"/>
</dbReference>
<accession>A0ABX0HD86</accession>
<name>A0ABX0HD86_9BACT</name>
<proteinExistence type="predicted"/>
<evidence type="ECO:0008006" key="3">
    <source>
        <dbReference type="Google" id="ProtNLM"/>
    </source>
</evidence>
<keyword evidence="2" id="KW-1185">Reference proteome</keyword>
<reference evidence="1 2" key="1">
    <citation type="submission" date="2020-03" db="EMBL/GenBank/DDBJ databases">
        <title>Cyclobacterium plantarum sp. nov., a marine bacterium isolated from a coastal-marine wetland.</title>
        <authorList>
            <person name="Sanchez-Porro C."/>
            <person name="Ventosa A."/>
            <person name="Amoozegar M."/>
        </authorList>
    </citation>
    <scope>NUCLEOTIDE SEQUENCE [LARGE SCALE GENOMIC DNA]</scope>
    <source>
        <strain evidence="1 2">GBPx2</strain>
    </source>
</reference>
<dbReference type="Proteomes" id="UP000649799">
    <property type="component" value="Unassembled WGS sequence"/>
</dbReference>
<gene>
    <name evidence="1" type="ORF">G9Q97_23850</name>
</gene>
<evidence type="ECO:0000313" key="2">
    <source>
        <dbReference type="Proteomes" id="UP000649799"/>
    </source>
</evidence>
<dbReference type="RefSeq" id="WP_166151641.1">
    <property type="nucleotide sequence ID" value="NZ_JAANYN010000018.1"/>
</dbReference>
<dbReference type="InterPro" id="IPR013783">
    <property type="entry name" value="Ig-like_fold"/>
</dbReference>
<comment type="caution">
    <text evidence="1">The sequence shown here is derived from an EMBL/GenBank/DDBJ whole genome shotgun (WGS) entry which is preliminary data.</text>
</comment>
<protein>
    <recommendedName>
        <fullName evidence="3">Ig-like domain-containing protein</fullName>
    </recommendedName>
</protein>
<organism evidence="1 2">
    <name type="scientific">Cyclobacterium plantarum</name>
    <dbReference type="NCBI Taxonomy" id="2716263"/>
    <lineage>
        <taxon>Bacteria</taxon>
        <taxon>Pseudomonadati</taxon>
        <taxon>Bacteroidota</taxon>
        <taxon>Cytophagia</taxon>
        <taxon>Cytophagales</taxon>
        <taxon>Cyclobacteriaceae</taxon>
        <taxon>Cyclobacterium</taxon>
    </lineage>
</organism>
<sequence length="85" mass="9405">MTLEQFHYLIDNTTSYGIQDLVDATKTTNKLSGQTQVFTTAIDRGTSPKSEYQWFNNGVPLNSRDTASNTLTVSRLGCGVSGDYY</sequence>